<name>A0A518HJ15_9BACT</name>
<evidence type="ECO:0008006" key="5">
    <source>
        <dbReference type="Google" id="ProtNLM"/>
    </source>
</evidence>
<dbReference type="OrthoDB" id="267667at2"/>
<keyword evidence="2" id="KW-1133">Transmembrane helix</keyword>
<sequence length="211" mass="22483">MMDAIQIGTTGWLLIATGLAFLCAVFACWVFSLQLCMAYFGEEIPTYWGCAGVKLKIIAAVAATVLVSYAFLGPLVFLAAPASFVVVLMMISNAAHCDRFFAAIITLSHSAICLAATAFCMLVFWLGLSSLGYDADAVAEELRSLSGHPSDSRSFTFENTEHPEHRRRNVAHSNPFVGSTGGESTDGKSTDGKSTDGKSTDGESTDGESER</sequence>
<reference evidence="3 4" key="1">
    <citation type="submission" date="2019-03" db="EMBL/GenBank/DDBJ databases">
        <title>Deep-cultivation of Planctomycetes and their phenomic and genomic characterization uncovers novel biology.</title>
        <authorList>
            <person name="Wiegand S."/>
            <person name="Jogler M."/>
            <person name="Boedeker C."/>
            <person name="Pinto D."/>
            <person name="Vollmers J."/>
            <person name="Rivas-Marin E."/>
            <person name="Kohn T."/>
            <person name="Peeters S.H."/>
            <person name="Heuer A."/>
            <person name="Rast P."/>
            <person name="Oberbeckmann S."/>
            <person name="Bunk B."/>
            <person name="Jeske O."/>
            <person name="Meyerdierks A."/>
            <person name="Storesund J.E."/>
            <person name="Kallscheuer N."/>
            <person name="Luecker S."/>
            <person name="Lage O.M."/>
            <person name="Pohl T."/>
            <person name="Merkel B.J."/>
            <person name="Hornburger P."/>
            <person name="Mueller R.-W."/>
            <person name="Bruemmer F."/>
            <person name="Labrenz M."/>
            <person name="Spormann A.M."/>
            <person name="Op den Camp H."/>
            <person name="Overmann J."/>
            <person name="Amann R."/>
            <person name="Jetten M.S.M."/>
            <person name="Mascher T."/>
            <person name="Medema M.H."/>
            <person name="Devos D.P."/>
            <person name="Kaster A.-K."/>
            <person name="Ovreas L."/>
            <person name="Rohde M."/>
            <person name="Galperin M.Y."/>
            <person name="Jogler C."/>
        </authorList>
    </citation>
    <scope>NUCLEOTIDE SEQUENCE [LARGE SCALE GENOMIC DNA]</scope>
    <source>
        <strain evidence="3 4">Enr13</strain>
    </source>
</reference>
<evidence type="ECO:0000256" key="2">
    <source>
        <dbReference type="SAM" id="Phobius"/>
    </source>
</evidence>
<keyword evidence="2" id="KW-0812">Transmembrane</keyword>
<dbReference type="RefSeq" id="WP_145384616.1">
    <property type="nucleotide sequence ID" value="NZ_CP037423.1"/>
</dbReference>
<dbReference type="KEGG" id="snep:Enr13x_06390"/>
<dbReference type="Proteomes" id="UP000319004">
    <property type="component" value="Chromosome"/>
</dbReference>
<keyword evidence="2" id="KW-0472">Membrane</keyword>
<feature type="compositionally biased region" description="Basic and acidic residues" evidence="1">
    <location>
        <begin position="185"/>
        <end position="201"/>
    </location>
</feature>
<feature type="transmembrane region" description="Helical" evidence="2">
    <location>
        <begin position="100"/>
        <end position="126"/>
    </location>
</feature>
<feature type="transmembrane region" description="Helical" evidence="2">
    <location>
        <begin position="12"/>
        <end position="40"/>
    </location>
</feature>
<feature type="transmembrane region" description="Helical" evidence="2">
    <location>
        <begin position="60"/>
        <end position="88"/>
    </location>
</feature>
<protein>
    <recommendedName>
        <fullName evidence="5">Transmembrane protein</fullName>
    </recommendedName>
</protein>
<organism evidence="3 4">
    <name type="scientific">Stieleria neptunia</name>
    <dbReference type="NCBI Taxonomy" id="2527979"/>
    <lineage>
        <taxon>Bacteria</taxon>
        <taxon>Pseudomonadati</taxon>
        <taxon>Planctomycetota</taxon>
        <taxon>Planctomycetia</taxon>
        <taxon>Pirellulales</taxon>
        <taxon>Pirellulaceae</taxon>
        <taxon>Stieleria</taxon>
    </lineage>
</organism>
<accession>A0A518HJ15</accession>
<dbReference type="EMBL" id="CP037423">
    <property type="protein sequence ID" value="QDV40803.1"/>
    <property type="molecule type" value="Genomic_DNA"/>
</dbReference>
<feature type="compositionally biased region" description="Polar residues" evidence="1">
    <location>
        <begin position="147"/>
        <end position="158"/>
    </location>
</feature>
<evidence type="ECO:0000313" key="4">
    <source>
        <dbReference type="Proteomes" id="UP000319004"/>
    </source>
</evidence>
<proteinExistence type="predicted"/>
<keyword evidence="4" id="KW-1185">Reference proteome</keyword>
<evidence type="ECO:0000256" key="1">
    <source>
        <dbReference type="SAM" id="MobiDB-lite"/>
    </source>
</evidence>
<dbReference type="AlphaFoldDB" id="A0A518HJ15"/>
<gene>
    <name evidence="3" type="ORF">Enr13x_06390</name>
</gene>
<evidence type="ECO:0000313" key="3">
    <source>
        <dbReference type="EMBL" id="QDV40803.1"/>
    </source>
</evidence>
<feature type="region of interest" description="Disordered" evidence="1">
    <location>
        <begin position="146"/>
        <end position="211"/>
    </location>
</feature>